<dbReference type="PANTHER" id="PTHR35011:SF2">
    <property type="entry name" value="2,3-DIKETO-L-GULONATE TRAP TRANSPORTER SMALL PERMEASE PROTEIN YIAM"/>
    <property type="match status" value="1"/>
</dbReference>
<dbReference type="PANTHER" id="PTHR35011">
    <property type="entry name" value="2,3-DIKETO-L-GULONATE TRAP TRANSPORTER SMALL PERMEASE PROTEIN YIAM"/>
    <property type="match status" value="1"/>
</dbReference>
<keyword evidence="6 9" id="KW-1133">Transmembrane helix</keyword>
<dbReference type="Proteomes" id="UP000199409">
    <property type="component" value="Unassembled WGS sequence"/>
</dbReference>
<evidence type="ECO:0000256" key="9">
    <source>
        <dbReference type="SAM" id="Phobius"/>
    </source>
</evidence>
<evidence type="ECO:0000256" key="7">
    <source>
        <dbReference type="ARBA" id="ARBA00023136"/>
    </source>
</evidence>
<dbReference type="OrthoDB" id="9791324at2"/>
<dbReference type="EMBL" id="FNQN01000004">
    <property type="protein sequence ID" value="SEA22336.1"/>
    <property type="molecule type" value="Genomic_DNA"/>
</dbReference>
<comment type="subcellular location">
    <subcellularLocation>
        <location evidence="1">Cell inner membrane</location>
        <topology evidence="1">Multi-pass membrane protein</topology>
    </subcellularLocation>
</comment>
<keyword evidence="2" id="KW-0813">Transport</keyword>
<dbReference type="GO" id="GO:0022857">
    <property type="term" value="F:transmembrane transporter activity"/>
    <property type="evidence" value="ECO:0007669"/>
    <property type="project" value="TreeGrafter"/>
</dbReference>
<evidence type="ECO:0000256" key="4">
    <source>
        <dbReference type="ARBA" id="ARBA00022519"/>
    </source>
</evidence>
<dbReference type="RefSeq" id="WP_092346316.1">
    <property type="nucleotide sequence ID" value="NZ_FNQN01000004.1"/>
</dbReference>
<dbReference type="GO" id="GO:0015740">
    <property type="term" value="P:C4-dicarboxylate transport"/>
    <property type="evidence" value="ECO:0007669"/>
    <property type="project" value="TreeGrafter"/>
</dbReference>
<keyword evidence="3" id="KW-1003">Cell membrane</keyword>
<evidence type="ECO:0000256" key="2">
    <source>
        <dbReference type="ARBA" id="ARBA00022448"/>
    </source>
</evidence>
<proteinExistence type="inferred from homology"/>
<gene>
    <name evidence="11" type="ORF">SAMN05660420_01504</name>
</gene>
<reference evidence="11 12" key="1">
    <citation type="submission" date="2016-10" db="EMBL/GenBank/DDBJ databases">
        <authorList>
            <person name="de Groot N.N."/>
        </authorList>
    </citation>
    <scope>NUCLEOTIDE SEQUENCE [LARGE SCALE GENOMIC DNA]</scope>
    <source>
        <strain evidence="11 12">DSM 7343</strain>
    </source>
</reference>
<sequence>MFSRIINSIEESVIALLLATMTLLVFVEVILRFGFGIGLMWSQELTLTISAWMVLFGVSYGIKVGSHIGVDALVKIMPPTARRIISGISVVACLAYCSLFIKGAWVYLAKMHLIGIELEDMPIPKWIAHSILLIGMIMIAIRLLILLWNIVIGKTDGFKLADEAKDSMHLAEETKAATTQGGKSA</sequence>
<evidence type="ECO:0000256" key="8">
    <source>
        <dbReference type="ARBA" id="ARBA00038436"/>
    </source>
</evidence>
<evidence type="ECO:0000256" key="6">
    <source>
        <dbReference type="ARBA" id="ARBA00022989"/>
    </source>
</evidence>
<comment type="similarity">
    <text evidence="8">Belongs to the TRAP transporter small permease family.</text>
</comment>
<accession>A0A1H3ZF14</accession>
<keyword evidence="12" id="KW-1185">Reference proteome</keyword>
<dbReference type="InterPro" id="IPR007387">
    <property type="entry name" value="TRAP_DctQ"/>
</dbReference>
<name>A0A1H3ZF14_9BACT</name>
<dbReference type="GO" id="GO:0005886">
    <property type="term" value="C:plasma membrane"/>
    <property type="evidence" value="ECO:0007669"/>
    <property type="project" value="UniProtKB-SubCell"/>
</dbReference>
<feature type="domain" description="Tripartite ATP-independent periplasmic transporters DctQ component" evidence="10">
    <location>
        <begin position="21"/>
        <end position="150"/>
    </location>
</feature>
<dbReference type="AlphaFoldDB" id="A0A1H3ZF14"/>
<keyword evidence="4" id="KW-0997">Cell inner membrane</keyword>
<evidence type="ECO:0000259" key="10">
    <source>
        <dbReference type="Pfam" id="PF04290"/>
    </source>
</evidence>
<evidence type="ECO:0000313" key="12">
    <source>
        <dbReference type="Proteomes" id="UP000199409"/>
    </source>
</evidence>
<evidence type="ECO:0000256" key="5">
    <source>
        <dbReference type="ARBA" id="ARBA00022692"/>
    </source>
</evidence>
<feature type="transmembrane region" description="Helical" evidence="9">
    <location>
        <begin position="84"/>
        <end position="107"/>
    </location>
</feature>
<feature type="transmembrane region" description="Helical" evidence="9">
    <location>
        <begin position="45"/>
        <end position="63"/>
    </location>
</feature>
<dbReference type="STRING" id="37625.SAMN05660420_01504"/>
<keyword evidence="7 9" id="KW-0472">Membrane</keyword>
<keyword evidence="5 9" id="KW-0812">Transmembrane</keyword>
<organism evidence="11 12">
    <name type="scientific">Desulfuromusa kysingii</name>
    <dbReference type="NCBI Taxonomy" id="37625"/>
    <lineage>
        <taxon>Bacteria</taxon>
        <taxon>Pseudomonadati</taxon>
        <taxon>Thermodesulfobacteriota</taxon>
        <taxon>Desulfuromonadia</taxon>
        <taxon>Desulfuromonadales</taxon>
        <taxon>Geopsychrobacteraceae</taxon>
        <taxon>Desulfuromusa</taxon>
    </lineage>
</organism>
<evidence type="ECO:0000256" key="1">
    <source>
        <dbReference type="ARBA" id="ARBA00004429"/>
    </source>
</evidence>
<feature type="transmembrane region" description="Helical" evidence="9">
    <location>
        <begin position="12"/>
        <end position="33"/>
    </location>
</feature>
<evidence type="ECO:0000256" key="3">
    <source>
        <dbReference type="ARBA" id="ARBA00022475"/>
    </source>
</evidence>
<dbReference type="Pfam" id="PF04290">
    <property type="entry name" value="DctQ"/>
    <property type="match status" value="1"/>
</dbReference>
<feature type="transmembrane region" description="Helical" evidence="9">
    <location>
        <begin position="127"/>
        <end position="151"/>
    </location>
</feature>
<evidence type="ECO:0000313" key="11">
    <source>
        <dbReference type="EMBL" id="SEA22336.1"/>
    </source>
</evidence>
<protein>
    <submittedName>
        <fullName evidence="11">C4-dicarboxylate transporter, DctQ subunit</fullName>
    </submittedName>
</protein>
<dbReference type="InterPro" id="IPR055348">
    <property type="entry name" value="DctQ"/>
</dbReference>